<accession>A0AAD6HC76</accession>
<sequence>MGSIQVKKYDILIIGAGLSGVCSLYHLRKRFPSWRIRVIEAAENVGGTWNWNRYPGARVDSESLSYAFSFDKDLMNEWHWKESFAPQSEILRYIERIAEKHDLNKDIQFQTRIKSARWQDHDRTWLFSDESGQQYQTTFFISCMGFLSTPSLPAIPGIESFKGEAFHTSRWPRNLDISRDFANKRIGVIGTGATGIQTITAVAKEPSVKSVTVFQRTANWSAPLRNEEITLEQMKEHQENYDSIFQLCASTPGCFMHQADPRKSLEVTDKERRVLWEEVYAKPGFAKWLGVFSDTYTSREANKMYSDFMASKIRERINDPEVADSLIPKSHGFGTRRVPLESGYFETYNKPNVHLVDMQKTPVERITETGITTTNGTHHQLDVLIYATGFDAITGAFSSIEWHAKDGRPLLGSSNTKEGRRAIWVDHRPQTYLGLTACSMPNMFMVLGPHQPFGNAPRTIEHAVAVVSDLLQYCKDNDYNYVEPTSEAVEKWTEHVVECSKGHLSNEVDSWMTGVNKNVKGKSVRSVARYSGSAVEYRRRCAECKESGWEGLTFHQTRSKVSPQSGLRSACL</sequence>
<evidence type="ECO:0000313" key="6">
    <source>
        <dbReference type="Proteomes" id="UP001215712"/>
    </source>
</evidence>
<dbReference type="GO" id="GO:0050661">
    <property type="term" value="F:NADP binding"/>
    <property type="evidence" value="ECO:0007669"/>
    <property type="project" value="InterPro"/>
</dbReference>
<keyword evidence="4" id="KW-0560">Oxidoreductase</keyword>
<dbReference type="Gene3D" id="3.40.50.720">
    <property type="entry name" value="NAD(P)-binding Rossmann-like Domain"/>
    <property type="match status" value="1"/>
</dbReference>
<dbReference type="SUPFAM" id="SSF51905">
    <property type="entry name" value="FAD/NAD(P)-binding domain"/>
    <property type="match status" value="3"/>
</dbReference>
<gene>
    <name evidence="5" type="ORF">N7493_010155</name>
</gene>
<dbReference type="Proteomes" id="UP001215712">
    <property type="component" value="Unassembled WGS sequence"/>
</dbReference>
<dbReference type="PRINTS" id="PR00370">
    <property type="entry name" value="FMOXYGENASE"/>
</dbReference>
<dbReference type="InterPro" id="IPR000960">
    <property type="entry name" value="Flavin_mOase"/>
</dbReference>
<evidence type="ECO:0000256" key="2">
    <source>
        <dbReference type="ARBA" id="ARBA00022827"/>
    </source>
</evidence>
<evidence type="ECO:0000313" key="5">
    <source>
        <dbReference type="EMBL" id="KAJ5708821.1"/>
    </source>
</evidence>
<dbReference type="GO" id="GO:0050660">
    <property type="term" value="F:flavin adenine dinucleotide binding"/>
    <property type="evidence" value="ECO:0007669"/>
    <property type="project" value="InterPro"/>
</dbReference>
<reference evidence="5" key="2">
    <citation type="submission" date="2023-01" db="EMBL/GenBank/DDBJ databases">
        <authorList>
            <person name="Petersen C."/>
        </authorList>
    </citation>
    <scope>NUCLEOTIDE SEQUENCE</scope>
    <source>
        <strain evidence="5">IBT 17514</strain>
    </source>
</reference>
<dbReference type="AlphaFoldDB" id="A0AAD6HC76"/>
<dbReference type="Pfam" id="PF00743">
    <property type="entry name" value="FMO-like"/>
    <property type="match status" value="1"/>
</dbReference>
<organism evidence="5 6">
    <name type="scientific">Penicillium malachiteum</name>
    <dbReference type="NCBI Taxonomy" id="1324776"/>
    <lineage>
        <taxon>Eukaryota</taxon>
        <taxon>Fungi</taxon>
        <taxon>Dikarya</taxon>
        <taxon>Ascomycota</taxon>
        <taxon>Pezizomycotina</taxon>
        <taxon>Eurotiomycetes</taxon>
        <taxon>Eurotiomycetidae</taxon>
        <taxon>Eurotiales</taxon>
        <taxon>Aspergillaceae</taxon>
        <taxon>Penicillium</taxon>
    </lineage>
</organism>
<protein>
    <submittedName>
        <fullName evidence="5">Uncharacterized protein</fullName>
    </submittedName>
</protein>
<dbReference type="Gene3D" id="3.50.50.60">
    <property type="entry name" value="FAD/NAD(P)-binding domain"/>
    <property type="match status" value="2"/>
</dbReference>
<keyword evidence="1" id="KW-0285">Flavoprotein</keyword>
<dbReference type="PANTHER" id="PTHR43098">
    <property type="entry name" value="L-ORNITHINE N(5)-MONOOXYGENASE-RELATED"/>
    <property type="match status" value="1"/>
</dbReference>
<keyword evidence="6" id="KW-1185">Reference proteome</keyword>
<dbReference type="InterPro" id="IPR020946">
    <property type="entry name" value="Flavin_mOase-like"/>
</dbReference>
<dbReference type="InterPro" id="IPR036188">
    <property type="entry name" value="FAD/NAD-bd_sf"/>
</dbReference>
<evidence type="ECO:0000256" key="1">
    <source>
        <dbReference type="ARBA" id="ARBA00022630"/>
    </source>
</evidence>
<dbReference type="EMBL" id="JAQJAN010000019">
    <property type="protein sequence ID" value="KAJ5708821.1"/>
    <property type="molecule type" value="Genomic_DNA"/>
</dbReference>
<dbReference type="InterPro" id="IPR050775">
    <property type="entry name" value="FAD-binding_Monooxygenases"/>
</dbReference>
<reference evidence="5" key="1">
    <citation type="journal article" date="2023" name="IMA Fungus">
        <title>Comparative genomic study of the Penicillium genus elucidates a diverse pangenome and 15 lateral gene transfer events.</title>
        <authorList>
            <person name="Petersen C."/>
            <person name="Sorensen T."/>
            <person name="Nielsen M.R."/>
            <person name="Sondergaard T.E."/>
            <person name="Sorensen J.L."/>
            <person name="Fitzpatrick D.A."/>
            <person name="Frisvad J.C."/>
            <person name="Nielsen K.L."/>
        </authorList>
    </citation>
    <scope>NUCLEOTIDE SEQUENCE</scope>
    <source>
        <strain evidence="5">IBT 17514</strain>
    </source>
</reference>
<comment type="caution">
    <text evidence="5">The sequence shown here is derived from an EMBL/GenBank/DDBJ whole genome shotgun (WGS) entry which is preliminary data.</text>
</comment>
<evidence type="ECO:0000256" key="4">
    <source>
        <dbReference type="ARBA" id="ARBA00023002"/>
    </source>
</evidence>
<proteinExistence type="predicted"/>
<dbReference type="PANTHER" id="PTHR43098:SF5">
    <property type="entry name" value="DUAL-FUNCTIONAL MONOOXYGENASE_METHYLTRANSFERASE PSOF"/>
    <property type="match status" value="1"/>
</dbReference>
<evidence type="ECO:0000256" key="3">
    <source>
        <dbReference type="ARBA" id="ARBA00022857"/>
    </source>
</evidence>
<keyword evidence="3" id="KW-0521">NADP</keyword>
<dbReference type="GO" id="GO:0004499">
    <property type="term" value="F:N,N-dimethylaniline monooxygenase activity"/>
    <property type="evidence" value="ECO:0007669"/>
    <property type="project" value="InterPro"/>
</dbReference>
<name>A0AAD6HC76_9EURO</name>
<keyword evidence="2" id="KW-0274">FAD</keyword>